<dbReference type="Gene3D" id="3.80.10.10">
    <property type="entry name" value="Ribonuclease Inhibitor"/>
    <property type="match status" value="4"/>
</dbReference>
<dbReference type="Pfam" id="PF13306">
    <property type="entry name" value="LRR_5"/>
    <property type="match status" value="5"/>
</dbReference>
<dbReference type="InterPro" id="IPR053139">
    <property type="entry name" value="Surface_bspA-like"/>
</dbReference>
<protein>
    <recommendedName>
        <fullName evidence="2">Surface antigen BspA-like</fullName>
    </recommendedName>
</protein>
<dbReference type="PANTHER" id="PTHR45661:SF3">
    <property type="entry name" value="IG-LIKE DOMAIN-CONTAINING PROTEIN"/>
    <property type="match status" value="1"/>
</dbReference>
<dbReference type="InterPro" id="IPR026906">
    <property type="entry name" value="LRR_5"/>
</dbReference>
<evidence type="ECO:0000313" key="1">
    <source>
        <dbReference type="EMBL" id="QHU10473.1"/>
    </source>
</evidence>
<accession>A0A6C0JYP2</accession>
<dbReference type="Gene3D" id="3.40.50.12480">
    <property type="match status" value="3"/>
</dbReference>
<evidence type="ECO:0008006" key="2">
    <source>
        <dbReference type="Google" id="ProtNLM"/>
    </source>
</evidence>
<dbReference type="PANTHER" id="PTHR45661">
    <property type="entry name" value="SURFACE ANTIGEN"/>
    <property type="match status" value="1"/>
</dbReference>
<proteinExistence type="predicted"/>
<name>A0A6C0JYP2_9ZZZZ</name>
<dbReference type="EMBL" id="MN740769">
    <property type="protein sequence ID" value="QHU10473.1"/>
    <property type="molecule type" value="Genomic_DNA"/>
</dbReference>
<reference evidence="1" key="1">
    <citation type="journal article" date="2020" name="Nature">
        <title>Giant virus diversity and host interactions through global metagenomics.</title>
        <authorList>
            <person name="Schulz F."/>
            <person name="Roux S."/>
            <person name="Paez-Espino D."/>
            <person name="Jungbluth S."/>
            <person name="Walsh D.A."/>
            <person name="Denef V.J."/>
            <person name="McMahon K.D."/>
            <person name="Konstantinidis K.T."/>
            <person name="Eloe-Fadrosh E.A."/>
            <person name="Kyrpides N.C."/>
            <person name="Woyke T."/>
        </authorList>
    </citation>
    <scope>NUCLEOTIDE SEQUENCE</scope>
    <source>
        <strain evidence="1">GVMAG-S-1101165-83</strain>
    </source>
</reference>
<sequence length="1307" mass="146939">MKFQTSTDKKRYGSNFSYCGIRYKTINEDEVAIDDSLNHLTFNRFLKSKKSRTQIEANSPPFFPKVSSRRGIKTVPKIVYRKAYEYTATSVNGFLYNFSHVGIQHGVGGITLCNTNVQNILPYAFAYPCGNESGNIHSALRLNNVRVIHDYAYYNNPLARLPKTATFIGNYSFFGATIDGKLGENIETIGNYAFAESNLSGKVKIGKNVQTIGECAFINCPGISEFYVDDKNKNFSSVNKSLFSFDKTKLIVCPTLNDNVGYRISENVSKIDINAFNGCLNITEFIVDLRNPYFTAVDGVLFNYNKTILICYPSGKKNTQYLIPEGVLVIQDNAFFNAPFLETVTISSSVKKMSEKAFYNCKNIVQFVVKNNKSFYAVDGVLFSKKTKEIELLQYPFAKTSDNYVIYENVIVFNSLAFRGNTFLTKISIGDNVVSIGPEAFYGCKNLHTVIIGKNVKSIGTNAFADCTSLQEIIIPDSVLYIAHCAFYKCSALKTLTLGKRIKYIGQYAFCDCISLSNIDFKGSVKKIGKYAFSNCSSVNDLTLRFGTIDPYAFSYCSKLKTLDLRGGTIGSSAFLGCSSLEYIKIGFLSIQSRAFSAVMPYKILDESYIKPSALKKVTIYYGGFPSGCVNPTAFFKCDNLLEFEVVESKNIVSSEDGILFNSEKTRLIKFPSKSNIKHYSVPDTVKRIDDYAFYNCKNLVTIGIGNNVNSLGSFSFSGCSNLISAKIGKGIKYIPSNAFSYCRNLKSIFLPNSIKTIGNSAFLECYSLTTISIPKNVKTIADKAFSCCSSLKRIIIEGNKLKIIGVRAFYNCVNLKEISPIPNATVRLGKGAFQKCKSLSKIELGNGIKKIGRSAFSLCTSLTTIYIPASVTSISETAFWKCFKLTYIYVSDMNNRYASIDGVLFNRGCTCLIQYPNSKRDKEYEIPESVKTIGFLAFSNSPHLVTVKNVVSTKKKAFQSCTSLTAAMFGKIKRKTLTYGNYKTRTVEGTEYYYEQIGRYTFNNCRELRFFYFLKYKPFVTPNNIRMFGTSAVSGTDCIVYNTTNSIFTSKVQGIYWNSINFNLNLIKSNKNVYVAAYQSKAYESQDAFSLFLSWKKVQEMSSTSSSSPILYTITIGKLSRVITQYEDTLPGTNKNEIFPCNIFNKPRYINKRYSYSISYSSNGIFLEKITGTFKVSELIEKQKNETTINPNNLIYHSVVIEKQENETTINPNELTDNSVVIEKQENETTINPNELTDNSVVIKSKNQPAKYFYNSLMKNNNVPNKFLTSFDFIMKSKNNSLYPFKNRIFTKSISIPKLHKINYTF</sequence>
<organism evidence="1">
    <name type="scientific">viral metagenome</name>
    <dbReference type="NCBI Taxonomy" id="1070528"/>
    <lineage>
        <taxon>unclassified sequences</taxon>
        <taxon>metagenomes</taxon>
        <taxon>organismal metagenomes</taxon>
    </lineage>
</organism>
<dbReference type="InterPro" id="IPR032675">
    <property type="entry name" value="LRR_dom_sf"/>
</dbReference>
<dbReference type="SUPFAM" id="SSF52058">
    <property type="entry name" value="L domain-like"/>
    <property type="match status" value="2"/>
</dbReference>